<dbReference type="InterPro" id="IPR043519">
    <property type="entry name" value="NT_sf"/>
</dbReference>
<feature type="domain" description="ACT" evidence="8">
    <location>
        <begin position="721"/>
        <end position="811"/>
    </location>
</feature>
<protein>
    <recommendedName>
        <fullName evidence="7">Bifunctional uridylyltransferase/uridylyl-removing enzyme</fullName>
        <shortName evidence="7">UTase/UR</shortName>
    </recommendedName>
    <alternativeName>
        <fullName evidence="7">Bifunctional [protein-PII] modification enzyme</fullName>
    </alternativeName>
    <alternativeName>
        <fullName evidence="7">Bifunctional nitrogen sensor protein</fullName>
    </alternativeName>
    <domain>
        <recommendedName>
            <fullName evidence="7">[Protein-PII] uridylyltransferase</fullName>
            <shortName evidence="7">PII uridylyltransferase</shortName>
            <shortName evidence="7">UTase</shortName>
            <ecNumber evidence="7">2.7.7.59</ecNumber>
        </recommendedName>
    </domain>
    <domain>
        <recommendedName>
            <fullName evidence="7">[Protein-PII]-UMP uridylyl-removing enzyme</fullName>
            <shortName evidence="7">UR</shortName>
            <ecNumber evidence="7">3.1.4.-</ecNumber>
        </recommendedName>
    </domain>
</protein>
<keyword evidence="4 7" id="KW-0378">Hydrolase</keyword>
<comment type="catalytic activity">
    <reaction evidence="7">
        <text>[protein-PII]-L-tyrosine + UTP = [protein-PII]-uridylyl-L-tyrosine + diphosphate</text>
        <dbReference type="Rhea" id="RHEA:13673"/>
        <dbReference type="Rhea" id="RHEA-COMP:12147"/>
        <dbReference type="Rhea" id="RHEA-COMP:12148"/>
        <dbReference type="ChEBI" id="CHEBI:33019"/>
        <dbReference type="ChEBI" id="CHEBI:46398"/>
        <dbReference type="ChEBI" id="CHEBI:46858"/>
        <dbReference type="ChEBI" id="CHEBI:90602"/>
        <dbReference type="EC" id="2.7.7.59"/>
    </reaction>
</comment>
<comment type="similarity">
    <text evidence="7">Belongs to the GlnD family.</text>
</comment>
<accession>F0EWZ8</accession>
<dbReference type="Pfam" id="PF03445">
    <property type="entry name" value="DUF294"/>
    <property type="match status" value="1"/>
</dbReference>
<dbReference type="AlphaFoldDB" id="F0EWZ8"/>
<dbReference type="GO" id="GO:0006808">
    <property type="term" value="P:regulation of nitrogen utilization"/>
    <property type="evidence" value="ECO:0007669"/>
    <property type="project" value="UniProtKB-UniRule"/>
</dbReference>
<dbReference type="Gene3D" id="1.10.3210.10">
    <property type="entry name" value="Hypothetical protein af1432"/>
    <property type="match status" value="1"/>
</dbReference>
<dbReference type="InterPro" id="IPR006674">
    <property type="entry name" value="HD_domain"/>
</dbReference>
<dbReference type="EMBL" id="AEWV01000006">
    <property type="protein sequence ID" value="EGC18229.1"/>
    <property type="molecule type" value="Genomic_DNA"/>
</dbReference>
<dbReference type="EC" id="3.1.4.-" evidence="7"/>
<evidence type="ECO:0000256" key="6">
    <source>
        <dbReference type="ARBA" id="ARBA00023268"/>
    </source>
</evidence>
<keyword evidence="6 7" id="KW-0511">Multifunctional enzyme</keyword>
<name>F0EWZ8_9NEIS</name>
<evidence type="ECO:0000313" key="10">
    <source>
        <dbReference type="EMBL" id="EGC18229.1"/>
    </source>
</evidence>
<dbReference type="InterPro" id="IPR003607">
    <property type="entry name" value="HD/PDEase_dom"/>
</dbReference>
<comment type="activity regulation">
    <text evidence="7">Uridylyltransferase (UTase) activity is inhibited by glutamine, while glutamine activates uridylyl-removing (UR) activity.</text>
</comment>
<comment type="cofactor">
    <cofactor evidence="7">
        <name>Mg(2+)</name>
        <dbReference type="ChEBI" id="CHEBI:18420"/>
    </cofactor>
</comment>
<reference evidence="10 11" key="1">
    <citation type="submission" date="2011-01" db="EMBL/GenBank/DDBJ databases">
        <authorList>
            <person name="Muzny D."/>
            <person name="Qin X."/>
            <person name="Deng J."/>
            <person name="Jiang H."/>
            <person name="Liu Y."/>
            <person name="Qu J."/>
            <person name="Song X.-Z."/>
            <person name="Zhang L."/>
            <person name="Thornton R."/>
            <person name="Coyle M."/>
            <person name="Francisco L."/>
            <person name="Jackson L."/>
            <person name="Javaid M."/>
            <person name="Korchina V."/>
            <person name="Kovar C."/>
            <person name="Mata R."/>
            <person name="Mathew T."/>
            <person name="Ngo R."/>
            <person name="Nguyen L."/>
            <person name="Nguyen N."/>
            <person name="Okwuonu G."/>
            <person name="Ongeri F."/>
            <person name="Pham C."/>
            <person name="Simmons D."/>
            <person name="Wilczek-Boney K."/>
            <person name="Hale W."/>
            <person name="Jakkamsetti A."/>
            <person name="Pham P."/>
            <person name="Ruth R."/>
            <person name="San Lucas F."/>
            <person name="Warren J."/>
            <person name="Zhang J."/>
            <person name="Zhao Z."/>
            <person name="Zhou C."/>
            <person name="Zhu D."/>
            <person name="Lee S."/>
            <person name="Bess C."/>
            <person name="Blankenburg K."/>
            <person name="Forbes L."/>
            <person name="Fu Q."/>
            <person name="Gubbala S."/>
            <person name="Hirani K."/>
            <person name="Jayaseelan J.C."/>
            <person name="Lara F."/>
            <person name="Munidasa M."/>
            <person name="Palculict T."/>
            <person name="Patil S."/>
            <person name="Pu L.-L."/>
            <person name="Saada N."/>
            <person name="Tang L."/>
            <person name="Weissenberger G."/>
            <person name="Zhu Y."/>
            <person name="Hemphill L."/>
            <person name="Shang Y."/>
            <person name="Youmans B."/>
            <person name="Ayvaz T."/>
            <person name="Ross M."/>
            <person name="Santibanez J."/>
            <person name="Aqrawi P."/>
            <person name="Gross S."/>
            <person name="Joshi V."/>
            <person name="Fowler G."/>
            <person name="Nazareth L."/>
            <person name="Reid J."/>
            <person name="Worley K."/>
            <person name="Petrosino J."/>
            <person name="Highlander S."/>
            <person name="Gibbs R."/>
        </authorList>
    </citation>
    <scope>NUCLEOTIDE SEQUENCE [LARGE SCALE GENOMIC DNA]</scope>
    <source>
        <strain evidence="10 11">ATCC 33394</strain>
    </source>
</reference>
<organism evidence="10 11">
    <name type="scientific">Kingella denitrificans ATCC 33394</name>
    <dbReference type="NCBI Taxonomy" id="888741"/>
    <lineage>
        <taxon>Bacteria</taxon>
        <taxon>Pseudomonadati</taxon>
        <taxon>Pseudomonadota</taxon>
        <taxon>Betaproteobacteria</taxon>
        <taxon>Neisseriales</taxon>
        <taxon>Neisseriaceae</taxon>
        <taxon>Kingella</taxon>
    </lineage>
</organism>
<dbReference type="Pfam" id="PF01966">
    <property type="entry name" value="HD"/>
    <property type="match status" value="1"/>
</dbReference>
<dbReference type="SUPFAM" id="SSF109604">
    <property type="entry name" value="HD-domain/PDEase-like"/>
    <property type="match status" value="1"/>
</dbReference>
<evidence type="ECO:0000259" key="9">
    <source>
        <dbReference type="PROSITE" id="PS51831"/>
    </source>
</evidence>
<dbReference type="STRING" id="888741.HMPREF9098_0378"/>
<dbReference type="Proteomes" id="UP000004088">
    <property type="component" value="Unassembled WGS sequence"/>
</dbReference>
<dbReference type="InterPro" id="IPR013546">
    <property type="entry name" value="PII_UdlTrfase/GS_AdlTrfase"/>
</dbReference>
<dbReference type="HAMAP" id="MF_00277">
    <property type="entry name" value="PII_uridylyl_transf"/>
    <property type="match status" value="1"/>
</dbReference>
<dbReference type="NCBIfam" id="TIGR01693">
    <property type="entry name" value="UTase_glnD"/>
    <property type="match status" value="1"/>
</dbReference>
<dbReference type="InterPro" id="IPR005105">
    <property type="entry name" value="GlnD_Uridyltrans_N"/>
</dbReference>
<evidence type="ECO:0000256" key="1">
    <source>
        <dbReference type="ARBA" id="ARBA00022679"/>
    </source>
</evidence>
<dbReference type="InterPro" id="IPR010043">
    <property type="entry name" value="UTase/UR"/>
</dbReference>
<dbReference type="CDD" id="cd05401">
    <property type="entry name" value="NT_GlnE_GlnD_like"/>
    <property type="match status" value="1"/>
</dbReference>
<dbReference type="SUPFAM" id="SSF81301">
    <property type="entry name" value="Nucleotidyltransferase"/>
    <property type="match status" value="1"/>
</dbReference>
<feature type="domain" description="HD" evidence="9">
    <location>
        <begin position="486"/>
        <end position="608"/>
    </location>
</feature>
<dbReference type="EC" id="2.7.7.59" evidence="7"/>
<dbReference type="SMART" id="SM00471">
    <property type="entry name" value="HDc"/>
    <property type="match status" value="1"/>
</dbReference>
<comment type="function">
    <text evidence="7">Modifies, by uridylylation and deuridylylation, the PII regulatory proteins (GlnB and homologs), in response to the nitrogen status of the cell that GlnD senses through the glutamine level. Under low glutamine levels, catalyzes the conversion of the PII proteins and UTP to PII-UMP and PPi, while under higher glutamine levels, GlnD hydrolyzes PII-UMP to PII and UMP (deuridylylation). Thus, controls uridylylation state and activity of the PII proteins, and plays an important role in the regulation of nitrogen metabolism.</text>
</comment>
<keyword evidence="3" id="KW-0677">Repeat</keyword>
<dbReference type="HOGENOM" id="CLU_012833_1_0_4"/>
<dbReference type="PROSITE" id="PS51831">
    <property type="entry name" value="HD"/>
    <property type="match status" value="1"/>
</dbReference>
<evidence type="ECO:0000259" key="8">
    <source>
        <dbReference type="PROSITE" id="PS51671"/>
    </source>
</evidence>
<dbReference type="GO" id="GO:0008773">
    <property type="term" value="F:[protein-PII] uridylyltransferase activity"/>
    <property type="evidence" value="ECO:0007669"/>
    <property type="project" value="UniProtKB-UniRule"/>
</dbReference>
<dbReference type="PANTHER" id="PTHR47320:SF1">
    <property type="entry name" value="BIFUNCTIONAL URIDYLYLTRANSFERASE_URIDYLYL-REMOVING ENZYME"/>
    <property type="match status" value="1"/>
</dbReference>
<comment type="catalytic activity">
    <reaction evidence="7">
        <text>[protein-PII]-uridylyl-L-tyrosine + H2O = [protein-PII]-L-tyrosine + UMP + H(+)</text>
        <dbReference type="Rhea" id="RHEA:48600"/>
        <dbReference type="Rhea" id="RHEA-COMP:12147"/>
        <dbReference type="Rhea" id="RHEA-COMP:12148"/>
        <dbReference type="ChEBI" id="CHEBI:15377"/>
        <dbReference type="ChEBI" id="CHEBI:15378"/>
        <dbReference type="ChEBI" id="CHEBI:46858"/>
        <dbReference type="ChEBI" id="CHEBI:57865"/>
        <dbReference type="ChEBI" id="CHEBI:90602"/>
    </reaction>
</comment>
<evidence type="ECO:0000313" key="11">
    <source>
        <dbReference type="Proteomes" id="UP000004088"/>
    </source>
</evidence>
<sequence length="901" mass="102199">MKGSLQKKAYFKRYSAFVADSRVKFRLGARCCRNAAAQCRLLLRPPALPEPSRKDTPMTPLETFQSQKWQAIEAYQAQRNPLAFFQAHTQAADTWIASVWAAHFADAGLCLLAIGGYGRGELYPYSDVDLAMVAADEPDAAVQENIARFVQALWDGALKPAVKTGSLQQLLQAADEDLTADTAFLEARFLCGDRALAERAVNALNLRRDTVSFMDGKLLEMQQRHDKYAGFPLEPDVKNGAGCLRDIHTMLWLARAQGLHTDFYALARDKIITRMEAGLLRSSHRRLAQIRIELHLAAGREENRLIFDLQGTLAENRDLCRPDKQTGIEHLMRDFYRTAKTVMQLNGILIPMLRERVSLPYPRIVHDLDAHYFQIGNKIAAKDLLLFQKQPAHLFILLQMWQQHSDVNGVAPKTLRAWWAAARKTDGAFYRNERHRALFLQFFKTGKGLTHIMRFLNLYGLLAKYLPNWYKIVGLLQHDLFHIYPVDDHILTVLGNMRRLAMEEHSHELPFAATLMHDFPQPYLLYLAALFHDIAKGRNGDHARLGRADARQFAEDHALPEADGELVEWLVGEHLLMAATAQKEDIHDPDVVRRFAEKVQTPERLAALYLLTVADIRGTNPKLWTAWKAQLLQTLYRSAHAYLAGSLHTVLPENRQQIAHNALKVQGTDDKTIRRLFAMLGEAYFARFPAETAAWQLGILVRDPEAACFDIRPGDAEGSLQLFVYMPDRDRLFSELCELFAALRLDIATARIFTTEHQYALNSFVLGLPEHSNDTDRKHAESSLHRAMTQFMEGCWQSKAPSAAKPSRRARWNPIAPHIGITETEGGQFSIEVVAANRPYLLADLSRIFSRHHIRLQYAKISTLIDRAEDVFIVHAPQLHEAAAQRLLRQDLQAACTGHLL</sequence>
<evidence type="ECO:0000256" key="7">
    <source>
        <dbReference type="HAMAP-Rule" id="MF_00277"/>
    </source>
</evidence>
<dbReference type="CDD" id="cd00077">
    <property type="entry name" value="HDc"/>
    <property type="match status" value="1"/>
</dbReference>
<evidence type="ECO:0000256" key="4">
    <source>
        <dbReference type="ARBA" id="ARBA00022801"/>
    </source>
</evidence>
<dbReference type="PROSITE" id="PS51671">
    <property type="entry name" value="ACT"/>
    <property type="match status" value="2"/>
</dbReference>
<evidence type="ECO:0000256" key="3">
    <source>
        <dbReference type="ARBA" id="ARBA00022737"/>
    </source>
</evidence>
<proteinExistence type="inferred from homology"/>
<dbReference type="InterPro" id="IPR002912">
    <property type="entry name" value="ACT_dom"/>
</dbReference>
<feature type="region of interest" description="Uridylyltransferase" evidence="7">
    <location>
        <begin position="1"/>
        <end position="367"/>
    </location>
</feature>
<dbReference type="SUPFAM" id="SSF55021">
    <property type="entry name" value="ACT-like"/>
    <property type="match status" value="2"/>
</dbReference>
<evidence type="ECO:0000256" key="5">
    <source>
        <dbReference type="ARBA" id="ARBA00022842"/>
    </source>
</evidence>
<dbReference type="PIRSF" id="PIRSF006288">
    <property type="entry name" value="PII_uridyltransf"/>
    <property type="match status" value="1"/>
</dbReference>
<dbReference type="CDD" id="cd04900">
    <property type="entry name" value="ACT_UUR-like_1"/>
    <property type="match status" value="1"/>
</dbReference>
<comment type="caution">
    <text evidence="10">The sequence shown here is derived from an EMBL/GenBank/DDBJ whole genome shotgun (WGS) entry which is preliminary data.</text>
</comment>
<dbReference type="PANTHER" id="PTHR47320">
    <property type="entry name" value="BIFUNCTIONAL URIDYLYLTRANSFERASE/URIDYLYL-REMOVING ENZYME"/>
    <property type="match status" value="1"/>
</dbReference>
<evidence type="ECO:0000256" key="2">
    <source>
        <dbReference type="ARBA" id="ARBA00022695"/>
    </source>
</evidence>
<dbReference type="SUPFAM" id="SSF81593">
    <property type="entry name" value="Nucleotidyltransferase substrate binding subunit/domain"/>
    <property type="match status" value="1"/>
</dbReference>
<keyword evidence="5 7" id="KW-0460">Magnesium</keyword>
<comment type="caution">
    <text evidence="7">Lacks conserved residue(s) required for the propagation of feature annotation.</text>
</comment>
<dbReference type="GO" id="GO:0008081">
    <property type="term" value="F:phosphoric diester hydrolase activity"/>
    <property type="evidence" value="ECO:0007669"/>
    <property type="project" value="UniProtKB-UniRule"/>
</dbReference>
<comment type="domain">
    <text evidence="7">Has four distinct domains: an N-terminal nucleotidyltransferase (NT) domain responsible for UTase activity, a central HD domain that encodes UR activity, and two C-terminal ACT domains that seem to have a role in glutamine sensing.</text>
</comment>
<dbReference type="InterPro" id="IPR045865">
    <property type="entry name" value="ACT-like_dom_sf"/>
</dbReference>
<feature type="domain" description="ACT" evidence="8">
    <location>
        <begin position="830"/>
        <end position="901"/>
    </location>
</feature>
<keyword evidence="11" id="KW-1185">Reference proteome</keyword>
<keyword evidence="1 7" id="KW-0808">Transferase</keyword>
<gene>
    <name evidence="7 10" type="primary">glnD</name>
    <name evidence="10" type="ORF">HMPREF9098_0378</name>
</gene>
<dbReference type="Pfam" id="PF08335">
    <property type="entry name" value="GlnD_UR_UTase"/>
    <property type="match status" value="1"/>
</dbReference>
<keyword evidence="2 7" id="KW-0548">Nucleotidyltransferase</keyword>